<dbReference type="PANTHER" id="PTHR32018:SF9">
    <property type="entry name" value="RHAMNOGALACTURONATE LYASE B"/>
    <property type="match status" value="1"/>
</dbReference>
<dbReference type="Pfam" id="PF14686">
    <property type="entry name" value="fn3_3"/>
    <property type="match status" value="1"/>
</dbReference>
<dbReference type="AlphaFoldDB" id="A0A8J8VX70"/>
<name>A0A8J8VX70_9EURO</name>
<evidence type="ECO:0000256" key="9">
    <source>
        <dbReference type="ARBA" id="ARBA00023277"/>
    </source>
</evidence>
<organism evidence="14 15">
    <name type="scientific">Penicillium ucsense</name>
    <dbReference type="NCBI Taxonomy" id="2839758"/>
    <lineage>
        <taxon>Eukaryota</taxon>
        <taxon>Fungi</taxon>
        <taxon>Dikarya</taxon>
        <taxon>Ascomycota</taxon>
        <taxon>Pezizomycotina</taxon>
        <taxon>Eurotiomycetes</taxon>
        <taxon>Eurotiomycetidae</taxon>
        <taxon>Eurotiales</taxon>
        <taxon>Aspergillaceae</taxon>
        <taxon>Penicillium</taxon>
    </lineage>
</organism>
<protein>
    <recommendedName>
        <fullName evidence="4">rhamnogalacturonan endolyase</fullName>
        <ecNumber evidence="4">4.2.2.23</ecNumber>
    </recommendedName>
</protein>
<comment type="subcellular location">
    <subcellularLocation>
        <location evidence="2">Secreted</location>
    </subcellularLocation>
</comment>
<dbReference type="InterPro" id="IPR011013">
    <property type="entry name" value="Gal_mutarotase_sf_dom"/>
</dbReference>
<evidence type="ECO:0000256" key="5">
    <source>
        <dbReference type="ARBA" id="ARBA00022525"/>
    </source>
</evidence>
<dbReference type="OrthoDB" id="2130367at2759"/>
<keyword evidence="5" id="KW-0964">Secreted</keyword>
<feature type="domain" description="Rhamnogalacturonan lyase" evidence="13">
    <location>
        <begin position="356"/>
        <end position="431"/>
    </location>
</feature>
<dbReference type="EC" id="4.2.2.23" evidence="4"/>
<dbReference type="GO" id="GO:0030246">
    <property type="term" value="F:carbohydrate binding"/>
    <property type="evidence" value="ECO:0007669"/>
    <property type="project" value="InterPro"/>
</dbReference>
<keyword evidence="10" id="KW-0624">Polysaccharide degradation</keyword>
<evidence type="ECO:0000256" key="7">
    <source>
        <dbReference type="ARBA" id="ARBA00023180"/>
    </source>
</evidence>
<proteinExistence type="inferred from homology"/>
<dbReference type="Gene3D" id="2.60.40.1120">
    <property type="entry name" value="Carboxypeptidase-like, regulatory domain"/>
    <property type="match status" value="1"/>
</dbReference>
<dbReference type="GO" id="GO:0005576">
    <property type="term" value="C:extracellular region"/>
    <property type="evidence" value="ECO:0007669"/>
    <property type="project" value="UniProtKB-SubCell"/>
</dbReference>
<dbReference type="CDD" id="cd10316">
    <property type="entry name" value="RGL4_M"/>
    <property type="match status" value="1"/>
</dbReference>
<evidence type="ECO:0000259" key="13">
    <source>
        <dbReference type="Pfam" id="PF14686"/>
    </source>
</evidence>
<keyword evidence="9" id="KW-0119">Carbohydrate metabolism</keyword>
<evidence type="ECO:0000256" key="8">
    <source>
        <dbReference type="ARBA" id="ARBA00023239"/>
    </source>
</evidence>
<dbReference type="InterPro" id="IPR029411">
    <property type="entry name" value="RG-lyase_III"/>
</dbReference>
<evidence type="ECO:0000259" key="12">
    <source>
        <dbReference type="Pfam" id="PF14683"/>
    </source>
</evidence>
<dbReference type="SUPFAM" id="SSF49785">
    <property type="entry name" value="Galactose-binding domain-like"/>
    <property type="match status" value="1"/>
</dbReference>
<evidence type="ECO:0000256" key="2">
    <source>
        <dbReference type="ARBA" id="ARBA00004613"/>
    </source>
</evidence>
<accession>A0A8J8VX70</accession>
<evidence type="ECO:0000256" key="1">
    <source>
        <dbReference type="ARBA" id="ARBA00001324"/>
    </source>
</evidence>
<dbReference type="InterPro" id="IPR008979">
    <property type="entry name" value="Galactose-bd-like_sf"/>
</dbReference>
<dbReference type="GO" id="GO:0000272">
    <property type="term" value="P:polysaccharide catabolic process"/>
    <property type="evidence" value="ECO:0007669"/>
    <property type="project" value="UniProtKB-KW"/>
</dbReference>
<gene>
    <name evidence="14" type="ORF">PECM_001226</name>
</gene>
<dbReference type="CDD" id="cd10320">
    <property type="entry name" value="RGL4_N"/>
    <property type="match status" value="1"/>
</dbReference>
<evidence type="ECO:0000256" key="11">
    <source>
        <dbReference type="SAM" id="SignalP"/>
    </source>
</evidence>
<dbReference type="GO" id="GO:0102210">
    <property type="term" value="F:rhamnogalacturonan endolyase activity"/>
    <property type="evidence" value="ECO:0007669"/>
    <property type="project" value="UniProtKB-EC"/>
</dbReference>
<keyword evidence="7" id="KW-0325">Glycoprotein</keyword>
<reference evidence="14" key="1">
    <citation type="journal article" date="2020" name="Front. Microbiol.">
        <title>Gene regulatory networks of Penicillium echinulatum 2HH and Penicillium oxalicum 114-2 inferred by a computational biology approach.</title>
        <authorList>
            <person name="Lenz A.R."/>
            <person name="Galan-Vasquez E."/>
            <person name="Balbinot E."/>
            <person name="De Abreu F.P."/>
            <person name="De Oliveira N.S."/>
            <person name="Da Rosa L.O."/>
            <person name="De Avila E Silva S."/>
            <person name="Camassola M."/>
            <person name="Dillon A.J.P."/>
            <person name="Perez-Rueda E."/>
        </authorList>
    </citation>
    <scope>NUCLEOTIDE SEQUENCE</scope>
    <source>
        <strain evidence="14">S1M29</strain>
    </source>
</reference>
<evidence type="ECO:0000256" key="4">
    <source>
        <dbReference type="ARBA" id="ARBA00012437"/>
    </source>
</evidence>
<keyword evidence="15" id="KW-1185">Reference proteome</keyword>
<feature type="domain" description="Rhamnogalacturonan lyase" evidence="12">
    <location>
        <begin position="445"/>
        <end position="658"/>
    </location>
</feature>
<evidence type="ECO:0000256" key="10">
    <source>
        <dbReference type="ARBA" id="ARBA00023326"/>
    </source>
</evidence>
<dbReference type="InterPro" id="IPR029413">
    <property type="entry name" value="RG-lyase_II"/>
</dbReference>
<comment type="catalytic activity">
    <reaction evidence="1">
        <text>Endotype eliminative cleavage of L-alpha-rhamnopyranosyl-(1-&gt;4)-alpha-D-galactopyranosyluronic acid bonds of rhamnogalacturonan I domains in ramified hairy regions of pectin leaving L-rhamnopyranose at the reducing end and 4-deoxy-4,5-unsaturated D-galactopyranosyluronic acid at the non-reducing end.</text>
        <dbReference type="EC" id="4.2.2.23"/>
    </reaction>
</comment>
<dbReference type="EMBL" id="WIWV01000120">
    <property type="protein sequence ID" value="KAF7713399.1"/>
    <property type="molecule type" value="Genomic_DNA"/>
</dbReference>
<feature type="chain" id="PRO_5035192534" description="rhamnogalacturonan endolyase" evidence="11">
    <location>
        <begin position="18"/>
        <end position="662"/>
    </location>
</feature>
<dbReference type="Gene3D" id="2.70.98.10">
    <property type="match status" value="1"/>
</dbReference>
<dbReference type="PANTHER" id="PTHR32018">
    <property type="entry name" value="RHAMNOGALACTURONATE LYASE FAMILY PROTEIN"/>
    <property type="match status" value="1"/>
</dbReference>
<sequence>MTIVRALVIVGLQLVSAALHVSQNESAIVIANDRLSAVVRKSRGQVEELFLDGQDLLGPKSGSTGIGPYLDCYCIPSGFYTAGATQPATEVVQGVDATGTAYAGIILTDIYTPTGQLFQQYSFLRDGETGLHMFSRLAYYNETSPFLRNLQEFRTLFRPNTPLWTHLSSSEIQTAPLPSKDAIKQQVVVQDATWTFNNTPSDPYYSQFSDYFTKYTFANPWRNNSVHGLYADGTNSAGSTYGAWLVMNTKDTYYGGPLHSDLTVDGIVYNYLVSNHHGEGTPNITHGFDRTFGPQYYLFNGGKGSAKSLAELRDEAMKIADPGWNTAFYQSIAKHVKGYIPPSKRGRVHGSIKLPKDAVRPIAILSASGLYFQENSAVPHARQYWVDIDPQGKFSLDHVAEGIYRLTVYAEGIFGDFVRDDIVVRAARSTKIQDHWKEESAGIEVWRLGIPDKSSGEFRHGNFPDPTHPLHPPEYLIYWGAYDWVNDFPQGINFTIGESDPAIDLNTVHWSVFGPTPSNPHIEYTTTNDWLIHFNLDASQLHHRGTATLTIQLAGAKTAAGNTDVWNPQEPYNNVALESYINDQPHPLTLLIGFNQSSSCIVRSAVSCYQIRSRLSFPTTWLHEGQNTLRLHLPFNATDVETAILPGTLYVQYDALRLEIGR</sequence>
<comment type="similarity">
    <text evidence="3">Belongs to the polysaccharide lyase 4 family.</text>
</comment>
<dbReference type="InterPro" id="IPR014718">
    <property type="entry name" value="GH-type_carb-bd"/>
</dbReference>
<comment type="caution">
    <text evidence="14">The sequence shown here is derived from an EMBL/GenBank/DDBJ whole genome shotgun (WGS) entry which is preliminary data.</text>
</comment>
<dbReference type="Proteomes" id="UP000631181">
    <property type="component" value="Unassembled WGS sequence"/>
</dbReference>
<dbReference type="Pfam" id="PF14683">
    <property type="entry name" value="CBM-like"/>
    <property type="match status" value="1"/>
</dbReference>
<evidence type="ECO:0000256" key="3">
    <source>
        <dbReference type="ARBA" id="ARBA00010418"/>
    </source>
</evidence>
<evidence type="ECO:0000313" key="14">
    <source>
        <dbReference type="EMBL" id="KAF7713399.1"/>
    </source>
</evidence>
<dbReference type="SUPFAM" id="SSF74650">
    <property type="entry name" value="Galactose mutarotase-like"/>
    <property type="match status" value="1"/>
</dbReference>
<keyword evidence="6 11" id="KW-0732">Signal</keyword>
<evidence type="ECO:0000256" key="6">
    <source>
        <dbReference type="ARBA" id="ARBA00022729"/>
    </source>
</evidence>
<feature type="signal peptide" evidence="11">
    <location>
        <begin position="1"/>
        <end position="17"/>
    </location>
</feature>
<dbReference type="InterPro" id="IPR051850">
    <property type="entry name" value="Polysacch_Lyase_4"/>
</dbReference>
<dbReference type="InterPro" id="IPR013784">
    <property type="entry name" value="Carb-bd-like_fold"/>
</dbReference>
<evidence type="ECO:0000313" key="15">
    <source>
        <dbReference type="Proteomes" id="UP000631181"/>
    </source>
</evidence>
<keyword evidence="8 14" id="KW-0456">Lyase</keyword>
<dbReference type="SUPFAM" id="SSF49452">
    <property type="entry name" value="Starch-binding domain-like"/>
    <property type="match status" value="1"/>
</dbReference>